<evidence type="ECO:0000256" key="6">
    <source>
        <dbReference type="PROSITE-ProRule" id="PRU00146"/>
    </source>
</evidence>
<dbReference type="InterPro" id="IPR013083">
    <property type="entry name" value="Znf_RING/FYVE/PHD"/>
</dbReference>
<feature type="domain" description="N-acetyltransferase" evidence="9">
    <location>
        <begin position="1097"/>
        <end position="1261"/>
    </location>
</feature>
<organism evidence="10 11">
    <name type="scientific">Cannabis sativa</name>
    <name type="common">Hemp</name>
    <name type="synonym">Marijuana</name>
    <dbReference type="NCBI Taxonomy" id="3483"/>
    <lineage>
        <taxon>Eukaryota</taxon>
        <taxon>Viridiplantae</taxon>
        <taxon>Streptophyta</taxon>
        <taxon>Embryophyta</taxon>
        <taxon>Tracheophyta</taxon>
        <taxon>Spermatophyta</taxon>
        <taxon>Magnoliopsida</taxon>
        <taxon>eudicotyledons</taxon>
        <taxon>Gunneridae</taxon>
        <taxon>Pentapetalae</taxon>
        <taxon>rosids</taxon>
        <taxon>fabids</taxon>
        <taxon>Rosales</taxon>
        <taxon>Cannabaceae</taxon>
        <taxon>Cannabis</taxon>
    </lineage>
</organism>
<dbReference type="SMART" id="SM00743">
    <property type="entry name" value="Agenet"/>
    <property type="match status" value="1"/>
</dbReference>
<dbReference type="CDD" id="cd20405">
    <property type="entry name" value="Tudor_Agenet_AtDUF_rpt1_3"/>
    <property type="match status" value="1"/>
</dbReference>
<dbReference type="GO" id="GO:0008270">
    <property type="term" value="F:zinc ion binding"/>
    <property type="evidence" value="ECO:0007669"/>
    <property type="project" value="UniProtKB-KW"/>
</dbReference>
<dbReference type="Pfam" id="PF22970">
    <property type="entry name" value="DUF7028"/>
    <property type="match status" value="2"/>
</dbReference>
<evidence type="ECO:0000256" key="2">
    <source>
        <dbReference type="ARBA" id="ARBA00022723"/>
    </source>
</evidence>
<dbReference type="Proteomes" id="UP000525078">
    <property type="component" value="Unassembled WGS sequence"/>
</dbReference>
<comment type="caution">
    <text evidence="10">The sequence shown here is derived from an EMBL/GenBank/DDBJ whole genome shotgun (WGS) entry which is preliminary data.</text>
</comment>
<dbReference type="PROSITE" id="PS51186">
    <property type="entry name" value="GNAT"/>
    <property type="match status" value="1"/>
</dbReference>
<keyword evidence="2" id="KW-0479">Metal-binding</keyword>
<feature type="non-terminal residue" evidence="10">
    <location>
        <position position="1"/>
    </location>
</feature>
<evidence type="ECO:0000256" key="1">
    <source>
        <dbReference type="ARBA" id="ARBA00004123"/>
    </source>
</evidence>
<evidence type="ECO:0008006" key="12">
    <source>
        <dbReference type="Google" id="ProtNLM"/>
    </source>
</evidence>
<feature type="domain" description="PHD-type" evidence="8">
    <location>
        <begin position="958"/>
        <end position="1003"/>
    </location>
</feature>
<evidence type="ECO:0000259" key="8">
    <source>
        <dbReference type="PROSITE" id="PS50016"/>
    </source>
</evidence>
<dbReference type="InterPro" id="IPR014002">
    <property type="entry name" value="Agenet_dom_plant"/>
</dbReference>
<dbReference type="InterPro" id="IPR032308">
    <property type="entry name" value="TDBD"/>
</dbReference>
<dbReference type="GO" id="GO:0003714">
    <property type="term" value="F:transcription corepressor activity"/>
    <property type="evidence" value="ECO:0007669"/>
    <property type="project" value="InterPro"/>
</dbReference>
<dbReference type="PANTHER" id="PTHR46309:SF12">
    <property type="entry name" value="GB|AAC80581.1"/>
    <property type="match status" value="1"/>
</dbReference>
<evidence type="ECO:0000256" key="3">
    <source>
        <dbReference type="ARBA" id="ARBA00022771"/>
    </source>
</evidence>
<dbReference type="InterPro" id="IPR008395">
    <property type="entry name" value="Agenet-like_dom"/>
</dbReference>
<dbReference type="EMBL" id="JAATIP010000038">
    <property type="protein sequence ID" value="KAF4387556.1"/>
    <property type="molecule type" value="Genomic_DNA"/>
</dbReference>
<evidence type="ECO:0000256" key="7">
    <source>
        <dbReference type="SAM" id="MobiDB-lite"/>
    </source>
</evidence>
<reference evidence="10 11" key="1">
    <citation type="journal article" date="2020" name="bioRxiv">
        <title>Sequence and annotation of 42 cannabis genomes reveals extensive copy number variation in cannabinoid synthesis and pathogen resistance genes.</title>
        <authorList>
            <person name="Mckernan K.J."/>
            <person name="Helbert Y."/>
            <person name="Kane L.T."/>
            <person name="Ebling H."/>
            <person name="Zhang L."/>
            <person name="Liu B."/>
            <person name="Eaton Z."/>
            <person name="Mclaughlin S."/>
            <person name="Kingan S."/>
            <person name="Baybayan P."/>
            <person name="Concepcion G."/>
            <person name="Jordan M."/>
            <person name="Riva A."/>
            <person name="Barbazuk W."/>
            <person name="Harkins T."/>
        </authorList>
    </citation>
    <scope>NUCLEOTIDE SEQUENCE [LARGE SCALE GENOMIC DNA]</scope>
    <source>
        <strain evidence="11">cv. Jamaican Lion 4</strain>
        <tissue evidence="10">Leaf</tissue>
    </source>
</reference>
<name>A0A7J6GX72_CANSA</name>
<evidence type="ECO:0000313" key="11">
    <source>
        <dbReference type="Proteomes" id="UP000525078"/>
    </source>
</evidence>
<dbReference type="InterPro" id="IPR001841">
    <property type="entry name" value="Znf_RING"/>
</dbReference>
<dbReference type="InterPro" id="IPR000182">
    <property type="entry name" value="GNAT_dom"/>
</dbReference>
<dbReference type="SMART" id="SM00249">
    <property type="entry name" value="PHD"/>
    <property type="match status" value="2"/>
</dbReference>
<dbReference type="SMART" id="SM00184">
    <property type="entry name" value="RING"/>
    <property type="match status" value="2"/>
</dbReference>
<dbReference type="Pfam" id="PF23209">
    <property type="entry name" value="IDM1_C"/>
    <property type="match status" value="1"/>
</dbReference>
<evidence type="ECO:0000259" key="9">
    <source>
        <dbReference type="PROSITE" id="PS51186"/>
    </source>
</evidence>
<dbReference type="InterPro" id="IPR054292">
    <property type="entry name" value="DUF7028"/>
</dbReference>
<evidence type="ECO:0000256" key="5">
    <source>
        <dbReference type="ARBA" id="ARBA00023242"/>
    </source>
</evidence>
<evidence type="ECO:0000256" key="4">
    <source>
        <dbReference type="ARBA" id="ARBA00022833"/>
    </source>
</evidence>
<protein>
    <recommendedName>
        <fullName evidence="12">PHD finger transcription factor</fullName>
    </recommendedName>
</protein>
<dbReference type="SUPFAM" id="SSF55729">
    <property type="entry name" value="Acyl-CoA N-acyltransferases (Nat)"/>
    <property type="match status" value="1"/>
</dbReference>
<dbReference type="InterPro" id="IPR056511">
    <property type="entry name" value="IDM1_C"/>
</dbReference>
<dbReference type="InterPro" id="IPR001965">
    <property type="entry name" value="Znf_PHD"/>
</dbReference>
<keyword evidence="3 6" id="KW-0863">Zinc-finger</keyword>
<dbReference type="GO" id="GO:0006357">
    <property type="term" value="P:regulation of transcription by RNA polymerase II"/>
    <property type="evidence" value="ECO:0007669"/>
    <property type="project" value="TreeGrafter"/>
</dbReference>
<evidence type="ECO:0000313" key="10">
    <source>
        <dbReference type="EMBL" id="KAF4387556.1"/>
    </source>
</evidence>
<feature type="compositionally biased region" description="Polar residues" evidence="7">
    <location>
        <begin position="1290"/>
        <end position="1301"/>
    </location>
</feature>
<dbReference type="Pfam" id="PF16135">
    <property type="entry name" value="TDBD"/>
    <property type="match status" value="1"/>
</dbReference>
<dbReference type="PROSITE" id="PS50016">
    <property type="entry name" value="ZF_PHD_2"/>
    <property type="match status" value="1"/>
</dbReference>
<dbReference type="InterPro" id="IPR016181">
    <property type="entry name" value="Acyl_CoA_acyltransferase"/>
</dbReference>
<dbReference type="CDD" id="cd04301">
    <property type="entry name" value="NAT_SF"/>
    <property type="match status" value="1"/>
</dbReference>
<keyword evidence="4" id="KW-0862">Zinc</keyword>
<dbReference type="InterPro" id="IPR019787">
    <property type="entry name" value="Znf_PHD-finger"/>
</dbReference>
<keyword evidence="5" id="KW-0539">Nucleus</keyword>
<proteinExistence type="predicted"/>
<sequence>MAVLDHQYSNPVTNKKRKREKCQIKLLLNDQVEVRSVEDGFLGSWHSGSVVASGSYRRHYRDVKYNHLLADDGSRKLVQTVIVSPILNGIDLDKSELKENDRGNIRPLPPAFKFEPWGLHYGLCVDAYYNDAWWEGVIFDHDYYSPERMVFFPDLGDEIKMDIGRLRVTQVWNEVTGDWKVRGDWILLKLIEEVEKESCLPVSVKQIWYDMREKKVFEKVKEWTCTDEELWNKMFWEVIGDYTCVIEKELRSLIAPSQNMLPIDMDKDIIMNPQAEPIETDDVLPVKNSVNSGVVIDQGATVMARLESPQLGAEFTDAKVDEAALNCSNDALFVDNSINNNGVICQEEFVNCALESAQADRRHVNMDLEAEMKGCHTSVPIDNLLNSEIVADVMDADNCSEVESLHLCDDIAPSSLSMEPDMDQLTSVVNMDESNMKFLADSNVSHYNEAFCKLPQALPISPSNHGGISSAGSNSVGVKGSGKSKSQAHVSNVNWFPFSSDMIQGAEFCPKAVDEYYDLRFKKSGKDQNKSSIKISVWKHLLYLGWKCETSHANMTRRRYTSPDNRCFHSLYMVCKHLKESTRNTTSQDEQKGEHPLIELPEESKNPEFYPETAEFPCCIEDNKPDNGFESVQEYVLNKNHKRKPEELSNSKNYLFSVGWKLETHYSSGRKIVIYRSPKGRAYRSLLAACKACIDEEHYTSADTGDNEGCSTSSNVPSSLISDTAFQQNFVQPKLPSQKLFAESYSVAGFRKIIYRGEVKVQRIRKAQGKRNGDLVGDVHAFKRQISLRQRRGGLKSCPKKDRNASKKSGALIKLRNAEDGTKPKRVLRSSKRVQEVVIPNASHQNPRTVLSWLIDNNMVLPRAKVKYLSSKDQRTMAEGRITRSGIKCSCCQKLFTLASFEVHACSKQNTPAANIFLEDGRSLLDCQRQVINNCEMQNSTTKLHDRDKSNWRRGENDYICTVCHYGGELMLCDQCPSSFHKGCLGLMDIPEGDWFCPSCCCGICGEGKFQDKEDKADMKEENLTCSQCERKYHVGCINENQLDKLKTYSGGKWFCSKDCEKIFLGLQKLLGKTFIVGKDNLIWCLLKARKSDSDSIDNDALTENYSKLNVALSVMHECFEPVKEPLTRRDLVEDILFNRGSDLKRLNFEGFYTVLLLRNDELITVATVRVYGRKVAEVPLVGTRFQYRRLGMCRIMMNELEKKLMELGVERLVLPAVPSVLNTWTTSFGFLKMTASERLKFLDYTFLDFQGTVMCQKPLSIPSAGSITCKGKLELFNGESQKPLEGESPLNSSPFLTFQTEESEKEVENLA</sequence>
<dbReference type="GO" id="GO:0005634">
    <property type="term" value="C:nucleus"/>
    <property type="evidence" value="ECO:0007669"/>
    <property type="project" value="UniProtKB-SubCell"/>
</dbReference>
<feature type="region of interest" description="Disordered" evidence="7">
    <location>
        <begin position="1281"/>
        <end position="1312"/>
    </location>
</feature>
<comment type="subcellular location">
    <subcellularLocation>
        <location evidence="1">Nucleus</location>
    </subcellularLocation>
</comment>
<dbReference type="Pfam" id="PF00628">
    <property type="entry name" value="PHD"/>
    <property type="match status" value="1"/>
</dbReference>
<dbReference type="SUPFAM" id="SSF57903">
    <property type="entry name" value="FYVE/PHD zinc finger"/>
    <property type="match status" value="1"/>
</dbReference>
<dbReference type="Gene3D" id="3.30.40.10">
    <property type="entry name" value="Zinc/RING finger domain, C3HC4 (zinc finger)"/>
    <property type="match status" value="2"/>
</dbReference>
<dbReference type="InterPro" id="IPR011011">
    <property type="entry name" value="Znf_FYVE_PHD"/>
</dbReference>
<gene>
    <name evidence="10" type="ORF">F8388_011704</name>
</gene>
<dbReference type="InterPro" id="IPR042163">
    <property type="entry name" value="PHF12"/>
</dbReference>
<dbReference type="Pfam" id="PF05641">
    <property type="entry name" value="Agenet"/>
    <property type="match status" value="1"/>
</dbReference>
<dbReference type="GO" id="GO:0016747">
    <property type="term" value="F:acyltransferase activity, transferring groups other than amino-acyl groups"/>
    <property type="evidence" value="ECO:0007669"/>
    <property type="project" value="InterPro"/>
</dbReference>
<dbReference type="PANTHER" id="PTHR46309">
    <property type="entry name" value="PHD FINGER PROTEIN 12"/>
    <property type="match status" value="1"/>
</dbReference>
<accession>A0A7J6GX72</accession>